<comment type="caution">
    <text evidence="2">The sequence shown here is derived from an EMBL/GenBank/DDBJ whole genome shotgun (WGS) entry which is preliminary data.</text>
</comment>
<gene>
    <name evidence="2" type="ORF">LEP1GSC063_0249</name>
</gene>
<name>M6JN34_9LEPT</name>
<evidence type="ECO:0000313" key="3">
    <source>
        <dbReference type="Proteomes" id="UP000012106"/>
    </source>
</evidence>
<evidence type="ECO:0000313" key="2">
    <source>
        <dbReference type="EMBL" id="EMN21013.1"/>
    </source>
</evidence>
<dbReference type="AlphaFoldDB" id="M6JN34"/>
<keyword evidence="1" id="KW-0472">Membrane</keyword>
<proteinExistence type="predicted"/>
<keyword evidence="1" id="KW-0812">Transmembrane</keyword>
<organism evidence="2 3">
    <name type="scientific">Leptospira santarosai serovar Arenal str. MAVJ 401</name>
    <dbReference type="NCBI Taxonomy" id="1049976"/>
    <lineage>
        <taxon>Bacteria</taxon>
        <taxon>Pseudomonadati</taxon>
        <taxon>Spirochaetota</taxon>
        <taxon>Spirochaetia</taxon>
        <taxon>Leptospirales</taxon>
        <taxon>Leptospiraceae</taxon>
        <taxon>Leptospira</taxon>
    </lineage>
</organism>
<feature type="transmembrane region" description="Helical" evidence="1">
    <location>
        <begin position="6"/>
        <end position="27"/>
    </location>
</feature>
<dbReference type="EMBL" id="AHMU02000062">
    <property type="protein sequence ID" value="EMN21013.1"/>
    <property type="molecule type" value="Genomic_DNA"/>
</dbReference>
<dbReference type="RefSeq" id="WP_004472094.1">
    <property type="nucleotide sequence ID" value="NZ_AHMU02000062.1"/>
</dbReference>
<reference evidence="2 3" key="1">
    <citation type="submission" date="2013-01" db="EMBL/GenBank/DDBJ databases">
        <authorList>
            <person name="Harkins D.M."/>
            <person name="Durkin A.S."/>
            <person name="Brinkac L.M."/>
            <person name="Haft D.H."/>
            <person name="Selengut J.D."/>
            <person name="Sanka R."/>
            <person name="DePew J."/>
            <person name="Purushe J."/>
            <person name="Hartskeerl R.A."/>
            <person name="Ahmed A."/>
            <person name="van der Linden H."/>
            <person name="Goris M.G.A."/>
            <person name="Vinetz J.M."/>
            <person name="Sutton G.G."/>
            <person name="Nierman W.C."/>
            <person name="Fouts D.E."/>
        </authorList>
    </citation>
    <scope>NUCLEOTIDE SEQUENCE [LARGE SCALE GENOMIC DNA]</scope>
    <source>
        <strain evidence="2 3">MAVJ 401</strain>
    </source>
</reference>
<evidence type="ECO:0000256" key="1">
    <source>
        <dbReference type="SAM" id="Phobius"/>
    </source>
</evidence>
<accession>M6JN34</accession>
<protein>
    <submittedName>
        <fullName evidence="2">Uncharacterized protein</fullName>
    </submittedName>
</protein>
<keyword evidence="1" id="KW-1133">Transmembrane helix</keyword>
<sequence>MLSGDFVFDISLLQTILFALFAIMTLFQGRLDNIIDEIDQKNIDALNVSPGHLEVPSNAFWNSCKDYLDNFQNKISGNQYLVKEAIWIGGQKGDILEEDKFYEVLFSESIVRKYLIEHNGKCFPFLPRNYIHNLFNNWGQKFPSSTELNIAEVEDAIMHAVGSFADSALENVQILPFVEIEGINVSFQIGISQSDKLILIYIGNIYNALAVEEGLSNLNLNSINPLKIKVMGHESKFGFRNKSGEYEVDEESRIKVELIYLSLGLNTFAKSVKLPTGFTANFWFSLDFIGILYSLDSLEQLFKFLEFKRIEKNKIFGHSLSHIDYFGAFVDSSGIIDKGASDPDTIFLDPLWGSKFRYRFLKNFYLLFPQSPLLGDPYGWKLRSSSANEIVTITKKNAKVICLSTNKSKISTILFINDNDLDLENFKILHLLGECLIYNINKYSNEITKSNIPQFKNEIIIHLVPKEMQKTWRFAKHKYSEQLILEADVKKISDSFLNLENRSKENELLLSFLYFIAGEHYIFDSEIYKKLKEDELLPPGFKTFDLKLEYDRSNNLLPAELSDYEFFYAQKIIAEHCKKLDIVPGIYTGKAAKTILNAIRSSLISLIESRILSCNYRNTIVSLIVEGEAQYIKFKDLEAKIIKAKNQMVDYNRLKVFREERNEFLELHSSFRYLLAKFVSLVPSEESVLTKDELLQLIGISKGILHLYRVSDNLHYTIITEYEIEISDDFILRSNLPEEITKKLSNFQDKIADGKINRFDKVFKSSGTFIQDQKFNHELDIAFLSDFGFSANDFLSCLDILRYLPSSMSIDYDGCVRLPKSKIIEHVSRKLEINILTVEKVIDFLTLKTSEVLTVLDENGGGKKGVPDIPVWEYAKRYSRPEIRPIIEIDEILYFGTTAVYTSLLIWAGCINRFYFPFALPSSNVEKVLNKVEKSFQDHLVVVAFNIVREFTMKLAKELDIPDLIPGAETIGDVDILAILEEKKIILNIECKYIRDTFAAKDSRRVRDKIFKSSSKEKNYLEKVERRHQELNMNKNVVLSYFKISLERLTDYKVVSLFITSNFNFWTLNPERKTDVEFVYIEDLESYLNNIE</sequence>
<dbReference type="Proteomes" id="UP000012106">
    <property type="component" value="Unassembled WGS sequence"/>
</dbReference>